<keyword evidence="11" id="KW-1185">Reference proteome</keyword>
<evidence type="ECO:0000313" key="11">
    <source>
        <dbReference type="Proteomes" id="UP001293593"/>
    </source>
</evidence>
<feature type="region of interest" description="Disordered" evidence="6">
    <location>
        <begin position="549"/>
        <end position="604"/>
    </location>
</feature>
<comment type="caution">
    <text evidence="10">The sequence shown here is derived from an EMBL/GenBank/DDBJ whole genome shotgun (WGS) entry which is preliminary data.</text>
</comment>
<evidence type="ECO:0000256" key="7">
    <source>
        <dbReference type="SAM" id="Phobius"/>
    </source>
</evidence>
<keyword evidence="3 8" id="KW-0732">Signal</keyword>
<dbReference type="EMBL" id="JAWXYG010000007">
    <property type="protein sequence ID" value="KAK4267381.1"/>
    <property type="molecule type" value="Genomic_DNA"/>
</dbReference>
<dbReference type="InterPro" id="IPR001611">
    <property type="entry name" value="Leu-rich_rpt"/>
</dbReference>
<sequence>MKENKTPQWLPLFLVLASFFFLLTSLEETQADTSDSDADGIRIDCGAREDYTDSKTKSSYKADDFRFVEYGEGHNVPSNYTKEQIGNQLKTLRSFPKGKRNCYTVPITPSNNGNTYYLVRTFFAYGNYDNIGTIPSFDLYIGVNYWATFNESSGDIAASGGIVRFEVIHVSSTDKINVCLVNTGHGTPFISLLEVFPWQNSRYDQIASSFLRLMSRSKLGMSEDDTTYVRYPNDTYGRSWFNRKMENSVRISTSMAIDSDTNENTYKLPKEVLSSAVQSVNASSSLVINMAPYSDPKYDYYVYLHFYDFVNKSQNQLRKMVISFSDGVTVSFALEHLKPTTLVRNIKGGDHINNISIRSTSDSQLPAMLNAYEIYRVPPQQQVNSTTNEGDVVAIQGIKQTYGIKRISWQGDPCRPMDCTWEGLICNNTGTPRITSMNLSNNSLTGEIPESLAEPPKLIYIILTGNEIKGPIPPRLVQKMNASNLIISVDDKLEQPKNPGMSKAKNPRMSKGAKVGTIVGGTVGGSAVILGLAYTINVRFGLGFDMCKKRKQSKNERRSGKKNDEERRSGKKKEDRESKDKASDNIGESGSGSPSDRGSDAIQE</sequence>
<feature type="compositionally biased region" description="Basic and acidic residues" evidence="6">
    <location>
        <begin position="553"/>
        <end position="583"/>
    </location>
</feature>
<evidence type="ECO:0000256" key="6">
    <source>
        <dbReference type="SAM" id="MobiDB-lite"/>
    </source>
</evidence>
<protein>
    <recommendedName>
        <fullName evidence="9">Malectin-like domain-containing protein</fullName>
    </recommendedName>
</protein>
<comment type="subcellular location">
    <subcellularLocation>
        <location evidence="1">Membrane</location>
        <topology evidence="1">Single-pass membrane protein</topology>
    </subcellularLocation>
</comment>
<feature type="region of interest" description="Disordered" evidence="6">
    <location>
        <begin position="492"/>
        <end position="511"/>
    </location>
</feature>
<dbReference type="Pfam" id="PF00560">
    <property type="entry name" value="LRR_1"/>
    <property type="match status" value="1"/>
</dbReference>
<dbReference type="PANTHER" id="PTHR45631:SF212">
    <property type="entry name" value="PROTEIN KINASE DOMAIN-CONTAINING PROTEIN"/>
    <property type="match status" value="1"/>
</dbReference>
<evidence type="ECO:0000256" key="2">
    <source>
        <dbReference type="ARBA" id="ARBA00022692"/>
    </source>
</evidence>
<dbReference type="Gene3D" id="3.80.10.10">
    <property type="entry name" value="Ribonuclease Inhibitor"/>
    <property type="match status" value="1"/>
</dbReference>
<evidence type="ECO:0000256" key="5">
    <source>
        <dbReference type="ARBA" id="ARBA00023136"/>
    </source>
</evidence>
<dbReference type="Proteomes" id="UP001293593">
    <property type="component" value="Unassembled WGS sequence"/>
</dbReference>
<feature type="compositionally biased region" description="Low complexity" evidence="6">
    <location>
        <begin position="587"/>
        <end position="596"/>
    </location>
</feature>
<keyword evidence="2 7" id="KW-0812">Transmembrane</keyword>
<evidence type="ECO:0000256" key="4">
    <source>
        <dbReference type="ARBA" id="ARBA00022989"/>
    </source>
</evidence>
<keyword evidence="5 7" id="KW-0472">Membrane</keyword>
<dbReference type="PANTHER" id="PTHR45631">
    <property type="entry name" value="OS07G0107800 PROTEIN-RELATED"/>
    <property type="match status" value="1"/>
</dbReference>
<evidence type="ECO:0000259" key="9">
    <source>
        <dbReference type="Pfam" id="PF12819"/>
    </source>
</evidence>
<dbReference type="GO" id="GO:0016020">
    <property type="term" value="C:membrane"/>
    <property type="evidence" value="ECO:0007669"/>
    <property type="project" value="UniProtKB-SubCell"/>
</dbReference>
<evidence type="ECO:0000256" key="3">
    <source>
        <dbReference type="ARBA" id="ARBA00022729"/>
    </source>
</evidence>
<evidence type="ECO:0000256" key="8">
    <source>
        <dbReference type="SAM" id="SignalP"/>
    </source>
</evidence>
<dbReference type="InterPro" id="IPR024788">
    <property type="entry name" value="Malectin-like_Carb-bd_dom"/>
</dbReference>
<organism evidence="10 11">
    <name type="scientific">Acacia crassicarpa</name>
    <name type="common">northern wattle</name>
    <dbReference type="NCBI Taxonomy" id="499986"/>
    <lineage>
        <taxon>Eukaryota</taxon>
        <taxon>Viridiplantae</taxon>
        <taxon>Streptophyta</taxon>
        <taxon>Embryophyta</taxon>
        <taxon>Tracheophyta</taxon>
        <taxon>Spermatophyta</taxon>
        <taxon>Magnoliopsida</taxon>
        <taxon>eudicotyledons</taxon>
        <taxon>Gunneridae</taxon>
        <taxon>Pentapetalae</taxon>
        <taxon>rosids</taxon>
        <taxon>fabids</taxon>
        <taxon>Fabales</taxon>
        <taxon>Fabaceae</taxon>
        <taxon>Caesalpinioideae</taxon>
        <taxon>mimosoid clade</taxon>
        <taxon>Acacieae</taxon>
        <taxon>Acacia</taxon>
    </lineage>
</organism>
<proteinExistence type="predicted"/>
<feature type="signal peptide" evidence="8">
    <location>
        <begin position="1"/>
        <end position="31"/>
    </location>
</feature>
<keyword evidence="4 7" id="KW-1133">Transmembrane helix</keyword>
<evidence type="ECO:0000256" key="1">
    <source>
        <dbReference type="ARBA" id="ARBA00004167"/>
    </source>
</evidence>
<dbReference type="Pfam" id="PF12819">
    <property type="entry name" value="Malectin_like"/>
    <property type="match status" value="1"/>
</dbReference>
<name>A0AAE1JBK9_9FABA</name>
<dbReference type="InterPro" id="IPR032675">
    <property type="entry name" value="LRR_dom_sf"/>
</dbReference>
<feature type="chain" id="PRO_5041936213" description="Malectin-like domain-containing protein" evidence="8">
    <location>
        <begin position="32"/>
        <end position="604"/>
    </location>
</feature>
<evidence type="ECO:0000313" key="10">
    <source>
        <dbReference type="EMBL" id="KAK4267381.1"/>
    </source>
</evidence>
<feature type="domain" description="Malectin-like" evidence="9">
    <location>
        <begin position="43"/>
        <end position="377"/>
    </location>
</feature>
<accession>A0AAE1JBK9</accession>
<dbReference type="SUPFAM" id="SSF52058">
    <property type="entry name" value="L domain-like"/>
    <property type="match status" value="1"/>
</dbReference>
<dbReference type="AlphaFoldDB" id="A0AAE1JBK9"/>
<feature type="transmembrane region" description="Helical" evidence="7">
    <location>
        <begin position="518"/>
        <end position="542"/>
    </location>
</feature>
<reference evidence="10" key="1">
    <citation type="submission" date="2023-10" db="EMBL/GenBank/DDBJ databases">
        <title>Chromosome-level genome of the transformable northern wattle, Acacia crassicarpa.</title>
        <authorList>
            <person name="Massaro I."/>
            <person name="Sinha N.R."/>
            <person name="Poethig S."/>
            <person name="Leichty A.R."/>
        </authorList>
    </citation>
    <scope>NUCLEOTIDE SEQUENCE</scope>
    <source>
        <strain evidence="10">Acra3RX</strain>
        <tissue evidence="10">Leaf</tissue>
    </source>
</reference>
<gene>
    <name evidence="10" type="ORF">QN277_024168</name>
</gene>